<evidence type="ECO:0000256" key="2">
    <source>
        <dbReference type="ARBA" id="ARBA00023015"/>
    </source>
</evidence>
<dbReference type="CDD" id="cd06170">
    <property type="entry name" value="LuxR_C_like"/>
    <property type="match status" value="1"/>
</dbReference>
<dbReference type="SMART" id="SM00448">
    <property type="entry name" value="REC"/>
    <property type="match status" value="1"/>
</dbReference>
<keyword evidence="1 5" id="KW-0597">Phosphoprotein</keyword>
<organism evidence="8 9">
    <name type="scientific">Paraconexibacter antarcticus</name>
    <dbReference type="NCBI Taxonomy" id="2949664"/>
    <lineage>
        <taxon>Bacteria</taxon>
        <taxon>Bacillati</taxon>
        <taxon>Actinomycetota</taxon>
        <taxon>Thermoleophilia</taxon>
        <taxon>Solirubrobacterales</taxon>
        <taxon>Paraconexibacteraceae</taxon>
        <taxon>Paraconexibacter</taxon>
    </lineage>
</organism>
<protein>
    <submittedName>
        <fullName evidence="8">Response regulator transcription factor</fullName>
    </submittedName>
</protein>
<keyword evidence="3" id="KW-0238">DNA-binding</keyword>
<dbReference type="SUPFAM" id="SSF52172">
    <property type="entry name" value="CheY-like"/>
    <property type="match status" value="1"/>
</dbReference>
<feature type="domain" description="HTH luxR-type" evidence="6">
    <location>
        <begin position="147"/>
        <end position="212"/>
    </location>
</feature>
<dbReference type="PROSITE" id="PS00622">
    <property type="entry name" value="HTH_LUXR_1"/>
    <property type="match status" value="1"/>
</dbReference>
<dbReference type="PROSITE" id="PS50110">
    <property type="entry name" value="RESPONSE_REGULATORY"/>
    <property type="match status" value="1"/>
</dbReference>
<evidence type="ECO:0000256" key="3">
    <source>
        <dbReference type="ARBA" id="ARBA00023125"/>
    </source>
</evidence>
<dbReference type="Pfam" id="PF00072">
    <property type="entry name" value="Response_reg"/>
    <property type="match status" value="1"/>
</dbReference>
<sequence>MIRVVLADDQDLVREGLRMMLEAEHDIEVVAEAANGLEALDAARTHDPDLVLMDVRMPELDGLEATERLVGSHARARVLVLTTFDLDEYVYRALKAGASGYLLKDASREQLAAAVRTVAAGDALLAPSITRRLVEDFCRRPPHIAALPPGAAALSNRELDVLRLLARGRSNAEIAGDLFLSHATVKSHVARILGKLGLRDRVQAVVLAYETGIVRPGDPG</sequence>
<keyword evidence="9" id="KW-1185">Reference proteome</keyword>
<dbReference type="Pfam" id="PF00196">
    <property type="entry name" value="GerE"/>
    <property type="match status" value="1"/>
</dbReference>
<dbReference type="PROSITE" id="PS50043">
    <property type="entry name" value="HTH_LUXR_2"/>
    <property type="match status" value="1"/>
</dbReference>
<proteinExistence type="predicted"/>
<gene>
    <name evidence="8" type="ORF">NBH00_05635</name>
</gene>
<evidence type="ECO:0000313" key="8">
    <source>
        <dbReference type="EMBL" id="UTI65692.1"/>
    </source>
</evidence>
<feature type="modified residue" description="4-aspartylphosphate" evidence="5">
    <location>
        <position position="54"/>
    </location>
</feature>
<dbReference type="InterPro" id="IPR000792">
    <property type="entry name" value="Tscrpt_reg_LuxR_C"/>
</dbReference>
<dbReference type="EMBL" id="CP098502">
    <property type="protein sequence ID" value="UTI65692.1"/>
    <property type="molecule type" value="Genomic_DNA"/>
</dbReference>
<dbReference type="Gene3D" id="3.40.50.2300">
    <property type="match status" value="1"/>
</dbReference>
<dbReference type="PANTHER" id="PTHR43214">
    <property type="entry name" value="TWO-COMPONENT RESPONSE REGULATOR"/>
    <property type="match status" value="1"/>
</dbReference>
<dbReference type="RefSeq" id="WP_254572371.1">
    <property type="nucleotide sequence ID" value="NZ_CP098502.1"/>
</dbReference>
<dbReference type="PRINTS" id="PR00038">
    <property type="entry name" value="HTHLUXR"/>
</dbReference>
<evidence type="ECO:0000259" key="7">
    <source>
        <dbReference type="PROSITE" id="PS50110"/>
    </source>
</evidence>
<dbReference type="InterPro" id="IPR001789">
    <property type="entry name" value="Sig_transdc_resp-reg_receiver"/>
</dbReference>
<dbReference type="Proteomes" id="UP001056035">
    <property type="component" value="Chromosome"/>
</dbReference>
<dbReference type="InterPro" id="IPR011006">
    <property type="entry name" value="CheY-like_superfamily"/>
</dbReference>
<dbReference type="SMART" id="SM00421">
    <property type="entry name" value="HTH_LUXR"/>
    <property type="match status" value="1"/>
</dbReference>
<dbReference type="InterPro" id="IPR039420">
    <property type="entry name" value="WalR-like"/>
</dbReference>
<keyword evidence="4" id="KW-0804">Transcription</keyword>
<evidence type="ECO:0000256" key="1">
    <source>
        <dbReference type="ARBA" id="ARBA00022553"/>
    </source>
</evidence>
<accession>A0ABY5DY07</accession>
<evidence type="ECO:0000256" key="5">
    <source>
        <dbReference type="PROSITE-ProRule" id="PRU00169"/>
    </source>
</evidence>
<name>A0ABY5DY07_9ACTN</name>
<dbReference type="CDD" id="cd17535">
    <property type="entry name" value="REC_NarL-like"/>
    <property type="match status" value="1"/>
</dbReference>
<dbReference type="PANTHER" id="PTHR43214:SF24">
    <property type="entry name" value="TRANSCRIPTIONAL REGULATORY PROTEIN NARL-RELATED"/>
    <property type="match status" value="1"/>
</dbReference>
<dbReference type="InterPro" id="IPR058245">
    <property type="entry name" value="NreC/VraR/RcsB-like_REC"/>
</dbReference>
<dbReference type="InterPro" id="IPR016032">
    <property type="entry name" value="Sig_transdc_resp-reg_C-effctor"/>
</dbReference>
<reference evidence="8 9" key="1">
    <citation type="submission" date="2022-06" db="EMBL/GenBank/DDBJ databases">
        <title>Paraconexibacter antarcticus.</title>
        <authorList>
            <person name="Kim C.S."/>
        </authorList>
    </citation>
    <scope>NUCLEOTIDE SEQUENCE [LARGE SCALE GENOMIC DNA]</scope>
    <source>
        <strain evidence="8 9">02-257</strain>
    </source>
</reference>
<dbReference type="SUPFAM" id="SSF46894">
    <property type="entry name" value="C-terminal effector domain of the bipartite response regulators"/>
    <property type="match status" value="1"/>
</dbReference>
<keyword evidence="2" id="KW-0805">Transcription regulation</keyword>
<evidence type="ECO:0000313" key="9">
    <source>
        <dbReference type="Proteomes" id="UP001056035"/>
    </source>
</evidence>
<feature type="domain" description="Response regulatory" evidence="7">
    <location>
        <begin position="3"/>
        <end position="119"/>
    </location>
</feature>
<evidence type="ECO:0000259" key="6">
    <source>
        <dbReference type="PROSITE" id="PS50043"/>
    </source>
</evidence>
<evidence type="ECO:0000256" key="4">
    <source>
        <dbReference type="ARBA" id="ARBA00023163"/>
    </source>
</evidence>